<evidence type="ECO:0008006" key="4">
    <source>
        <dbReference type="Google" id="ProtNLM"/>
    </source>
</evidence>
<protein>
    <recommendedName>
        <fullName evidence="4">Peptidoglycan binding-like domain-containing protein</fullName>
    </recommendedName>
</protein>
<organism evidence="2 3">
    <name type="scientific">Nonomuraea coxensis DSM 45129</name>
    <dbReference type="NCBI Taxonomy" id="1122611"/>
    <lineage>
        <taxon>Bacteria</taxon>
        <taxon>Bacillati</taxon>
        <taxon>Actinomycetota</taxon>
        <taxon>Actinomycetes</taxon>
        <taxon>Streptosporangiales</taxon>
        <taxon>Streptosporangiaceae</taxon>
        <taxon>Nonomuraea</taxon>
    </lineage>
</organism>
<dbReference type="EMBL" id="CP068985">
    <property type="protein sequence ID" value="QYC39947.1"/>
    <property type="molecule type" value="Genomic_DNA"/>
</dbReference>
<sequence length="686" mass="75066">MPEDLDHVFAWLTAVLQGPRSGLYGGFDLQDGDRDPAPGLPARYGGQDRPELTDATHVRDLHADLRELGFLLAPEDEPRFGRHSRWAVQEFQRYAGLAQAAVARRPGAAVLAASLPAGGVSARVDGVTALPGQVPFRVRVDEEIVEVTGIAGGELRLVRGAEDTTPAGHAAGARVEPIRWSDRLVPRPARFHERYTGPVSGVVNPWTRFALRRWKDAGRRCPVVVEAWDLRAGQPDRLHTLPADGARPARRADNLWGPDDIGTNAPRVFARDLTRAWNRPARLPVAPAHPELDVVGDWHAVTRPPQNPADPPVVVWSGPWSFPNFWHTWRPEGEVLPEHLLPRDPGGGGPALERLVAEGPVAALSTYKVVRAVGEVEQVGYFDVLNAYDAGFVSFGPCHWIAGFAADPDPAAPVADGELWGFLSYLKATDPGAFEEAVGRWGVDVAHDWGTNGAALFKPGQRKYESRPLTDTEAGAPAPLPQVVAEFDVFRGWHWFYRLQMAARTVDGFRRRMWHMARLRLRDLGETPWDGPGEPVTWTVPGPDGDRPARIKDVFTSERAMALIYRWHIRSPAHMVSSGRAGPRLRTVCEDAVNEDQALFAGGPATWGDAAEQALIRHLLKVAEKAQGPLASLREVHDWPQWGAGSRGFTLPVAVLPVASDGGGRRLLAERGSFVLDTSDLPEPPL</sequence>
<gene>
    <name evidence="2" type="ORF">Nocox_11645</name>
</gene>
<name>A0ABX8TWX1_9ACTN</name>
<dbReference type="Proteomes" id="UP000824681">
    <property type="component" value="Chromosome"/>
</dbReference>
<evidence type="ECO:0000313" key="2">
    <source>
        <dbReference type="EMBL" id="QYC39947.1"/>
    </source>
</evidence>
<feature type="region of interest" description="Disordered" evidence="1">
    <location>
        <begin position="26"/>
        <end position="50"/>
    </location>
</feature>
<evidence type="ECO:0000256" key="1">
    <source>
        <dbReference type="SAM" id="MobiDB-lite"/>
    </source>
</evidence>
<keyword evidence="3" id="KW-1185">Reference proteome</keyword>
<accession>A0ABX8TWX1</accession>
<evidence type="ECO:0000313" key="3">
    <source>
        <dbReference type="Proteomes" id="UP000824681"/>
    </source>
</evidence>
<proteinExistence type="predicted"/>
<reference evidence="2 3" key="1">
    <citation type="journal article" date="2021" name="ACS Chem. Biol.">
        <title>Genomic-Led Discovery of a Novel Glycopeptide Antibiotic by Nonomuraea coxensis DSM 45129.</title>
        <authorList>
            <person name="Yushchuk O."/>
            <person name="Vior N.M."/>
            <person name="Andreo-Vidal A."/>
            <person name="Berini F."/>
            <person name="Ruckert C."/>
            <person name="Busche T."/>
            <person name="Binda E."/>
            <person name="Kalinowski J."/>
            <person name="Truman A.W."/>
            <person name="Marinelli F."/>
        </authorList>
    </citation>
    <scope>NUCLEOTIDE SEQUENCE [LARGE SCALE GENOMIC DNA]</scope>
    <source>
        <strain evidence="2 3">DSM 45129</strain>
    </source>
</reference>